<feature type="compositionally biased region" description="Polar residues" evidence="1">
    <location>
        <begin position="98"/>
        <end position="111"/>
    </location>
</feature>
<gene>
    <name evidence="2" type="ORF">Pfra01_001861600</name>
</gene>
<feature type="region of interest" description="Disordered" evidence="1">
    <location>
        <begin position="32"/>
        <end position="64"/>
    </location>
</feature>
<organism evidence="2 3">
    <name type="scientific">Phytophthora fragariaefolia</name>
    <dbReference type="NCBI Taxonomy" id="1490495"/>
    <lineage>
        <taxon>Eukaryota</taxon>
        <taxon>Sar</taxon>
        <taxon>Stramenopiles</taxon>
        <taxon>Oomycota</taxon>
        <taxon>Peronosporomycetes</taxon>
        <taxon>Peronosporales</taxon>
        <taxon>Peronosporaceae</taxon>
        <taxon>Phytophthora</taxon>
    </lineage>
</organism>
<dbReference type="EMBL" id="BSXT01002312">
    <property type="protein sequence ID" value="GMF48313.1"/>
    <property type="molecule type" value="Genomic_DNA"/>
</dbReference>
<feature type="compositionally biased region" description="Basic and acidic residues" evidence="1">
    <location>
        <begin position="126"/>
        <end position="135"/>
    </location>
</feature>
<feature type="region of interest" description="Disordered" evidence="1">
    <location>
        <begin position="91"/>
        <end position="142"/>
    </location>
</feature>
<proteinExistence type="predicted"/>
<accession>A0A9W7D2I3</accession>
<name>A0A9W7D2I3_9STRA</name>
<dbReference type="AlphaFoldDB" id="A0A9W7D2I3"/>
<evidence type="ECO:0000256" key="1">
    <source>
        <dbReference type="SAM" id="MobiDB-lite"/>
    </source>
</evidence>
<reference evidence="2" key="1">
    <citation type="submission" date="2023-04" db="EMBL/GenBank/DDBJ databases">
        <title>Phytophthora fragariaefolia NBRC 109709.</title>
        <authorList>
            <person name="Ichikawa N."/>
            <person name="Sato H."/>
            <person name="Tonouchi N."/>
        </authorList>
    </citation>
    <scope>NUCLEOTIDE SEQUENCE</scope>
    <source>
        <strain evidence="2">NBRC 109709</strain>
    </source>
</reference>
<evidence type="ECO:0000313" key="3">
    <source>
        <dbReference type="Proteomes" id="UP001165121"/>
    </source>
</evidence>
<evidence type="ECO:0000313" key="2">
    <source>
        <dbReference type="EMBL" id="GMF48313.1"/>
    </source>
</evidence>
<sequence>MAYVTEVEDVTEVVDDTDVTVDVYAAVGDTGVAEETIPAPDAGFDPVEVGQEKGDEQVTPAASSDLSAVELQVLETFDAEISTQQSVVGKCPSEVGNIPSQVGNVQSQMGANPSDSSDPSDVPSRPPDDENRRLSDFVTSSI</sequence>
<dbReference type="Proteomes" id="UP001165121">
    <property type="component" value="Unassembled WGS sequence"/>
</dbReference>
<keyword evidence="3" id="KW-1185">Reference proteome</keyword>
<comment type="caution">
    <text evidence="2">The sequence shown here is derived from an EMBL/GenBank/DDBJ whole genome shotgun (WGS) entry which is preliminary data.</text>
</comment>
<protein>
    <submittedName>
        <fullName evidence="2">Unnamed protein product</fullName>
    </submittedName>
</protein>
<feature type="compositionally biased region" description="Low complexity" evidence="1">
    <location>
        <begin position="113"/>
        <end position="123"/>
    </location>
</feature>